<dbReference type="HOGENOM" id="CLU_162844_0_0_1"/>
<dbReference type="AlphaFoldDB" id="A0A0C9ZVL4"/>
<dbReference type="Gene3D" id="1.20.1170.10">
    <property type="match status" value="1"/>
</dbReference>
<name>A0A0C9ZVL4_9AGAM</name>
<dbReference type="Proteomes" id="UP000054018">
    <property type="component" value="Unassembled WGS sequence"/>
</dbReference>
<keyword evidence="2" id="KW-1185">Reference proteome</keyword>
<gene>
    <name evidence="1" type="ORF">PISMIDRAFT_10699</name>
</gene>
<dbReference type="EMBL" id="KN833723">
    <property type="protein sequence ID" value="KIK23713.1"/>
    <property type="molecule type" value="Genomic_DNA"/>
</dbReference>
<proteinExistence type="predicted"/>
<dbReference type="OrthoDB" id="3023291at2759"/>
<sequence>MGMNAYREHKQKQRKLIELKKRQVQLEERSRGLEGMHKIHAILDPLESDIEQIRAKLAVFGQIWRLIHVDLNAVEKNLELANNSAGVALFKRRLQRTSKVYTLLADVLYQYETNAHIRKVGKLGD</sequence>
<accession>A0A0C9ZVL4</accession>
<protein>
    <submittedName>
        <fullName evidence="1">Uncharacterized protein</fullName>
    </submittedName>
</protein>
<reference evidence="1 2" key="1">
    <citation type="submission" date="2014-04" db="EMBL/GenBank/DDBJ databases">
        <authorList>
            <consortium name="DOE Joint Genome Institute"/>
            <person name="Kuo A."/>
            <person name="Kohler A."/>
            <person name="Costa M.D."/>
            <person name="Nagy L.G."/>
            <person name="Floudas D."/>
            <person name="Copeland A."/>
            <person name="Barry K.W."/>
            <person name="Cichocki N."/>
            <person name="Veneault-Fourrey C."/>
            <person name="LaButti K."/>
            <person name="Lindquist E.A."/>
            <person name="Lipzen A."/>
            <person name="Lundell T."/>
            <person name="Morin E."/>
            <person name="Murat C."/>
            <person name="Sun H."/>
            <person name="Tunlid A."/>
            <person name="Henrissat B."/>
            <person name="Grigoriev I.V."/>
            <person name="Hibbett D.S."/>
            <person name="Martin F."/>
            <person name="Nordberg H.P."/>
            <person name="Cantor M.N."/>
            <person name="Hua S.X."/>
        </authorList>
    </citation>
    <scope>NUCLEOTIDE SEQUENCE [LARGE SCALE GENOMIC DNA]</scope>
    <source>
        <strain evidence="1 2">441</strain>
    </source>
</reference>
<evidence type="ECO:0000313" key="2">
    <source>
        <dbReference type="Proteomes" id="UP000054018"/>
    </source>
</evidence>
<evidence type="ECO:0000313" key="1">
    <source>
        <dbReference type="EMBL" id="KIK23713.1"/>
    </source>
</evidence>
<organism evidence="1 2">
    <name type="scientific">Pisolithus microcarpus 441</name>
    <dbReference type="NCBI Taxonomy" id="765257"/>
    <lineage>
        <taxon>Eukaryota</taxon>
        <taxon>Fungi</taxon>
        <taxon>Dikarya</taxon>
        <taxon>Basidiomycota</taxon>
        <taxon>Agaricomycotina</taxon>
        <taxon>Agaricomycetes</taxon>
        <taxon>Agaricomycetidae</taxon>
        <taxon>Boletales</taxon>
        <taxon>Sclerodermatineae</taxon>
        <taxon>Pisolithaceae</taxon>
        <taxon>Pisolithus</taxon>
    </lineage>
</organism>
<reference evidence="2" key="2">
    <citation type="submission" date="2015-01" db="EMBL/GenBank/DDBJ databases">
        <title>Evolutionary Origins and Diversification of the Mycorrhizal Mutualists.</title>
        <authorList>
            <consortium name="DOE Joint Genome Institute"/>
            <consortium name="Mycorrhizal Genomics Consortium"/>
            <person name="Kohler A."/>
            <person name="Kuo A."/>
            <person name="Nagy L.G."/>
            <person name="Floudas D."/>
            <person name="Copeland A."/>
            <person name="Barry K.W."/>
            <person name="Cichocki N."/>
            <person name="Veneault-Fourrey C."/>
            <person name="LaButti K."/>
            <person name="Lindquist E.A."/>
            <person name="Lipzen A."/>
            <person name="Lundell T."/>
            <person name="Morin E."/>
            <person name="Murat C."/>
            <person name="Riley R."/>
            <person name="Ohm R."/>
            <person name="Sun H."/>
            <person name="Tunlid A."/>
            <person name="Henrissat B."/>
            <person name="Grigoriev I.V."/>
            <person name="Hibbett D.S."/>
            <person name="Martin F."/>
        </authorList>
    </citation>
    <scope>NUCLEOTIDE SEQUENCE [LARGE SCALE GENOMIC DNA]</scope>
    <source>
        <strain evidence="2">441</strain>
    </source>
</reference>